<evidence type="ECO:0000256" key="1">
    <source>
        <dbReference type="SAM" id="MobiDB-lite"/>
    </source>
</evidence>
<feature type="compositionally biased region" description="Polar residues" evidence="1">
    <location>
        <begin position="38"/>
        <end position="53"/>
    </location>
</feature>
<sequence length="419" mass="47283">MKEIVANENEQGTADPSSTSQPTPKPSTIPKKQATVVLASTSRPTPKTSTIPKKQTAVVLASTSRPTPKTSTIPKKKANAVDLSLSQPTPSNYSARFDREDLEFVLDYISNESNQRNLMGAGSKTKVGGLSRKAHWNIFATLVNSSHNDRLRANGRHSSNKLSLDGSALGKRWGAIRDSMDLEAGLDDEDSEESSEHEDENILSSTEILRKAAHIEELEDVENEIESPVPSLKEFDDEDDETQQHPDNLQDFLHANSPDFSNEIKEPIYIQPDQQALPPRQSIKHRPLKPLPPVNEDDVRRKKPVANAMMQAQTSTMQFYNEKMKEKEIEEELKEKQKIVWEREKFDLETARMAQIKRDDLEREARVAEAQCDCDLKLASAKSAEDKRREQREAVKECRKDGMSIEDTKAYIELMFPTT</sequence>
<feature type="region of interest" description="Disordered" evidence="1">
    <location>
        <begin position="380"/>
        <end position="399"/>
    </location>
</feature>
<dbReference type="GeneID" id="18922221"/>
<evidence type="ECO:0000313" key="2">
    <source>
        <dbReference type="EMBL" id="EGG09057.1"/>
    </source>
</evidence>
<dbReference type="VEuPathDB" id="FungiDB:MELLADRAFT_104318"/>
<accession>F4REB1</accession>
<name>F4REB1_MELLP</name>
<proteinExistence type="predicted"/>
<feature type="compositionally biased region" description="Low complexity" evidence="1">
    <location>
        <begin position="62"/>
        <end position="73"/>
    </location>
</feature>
<evidence type="ECO:0000313" key="3">
    <source>
        <dbReference type="Proteomes" id="UP000001072"/>
    </source>
</evidence>
<reference evidence="3" key="1">
    <citation type="journal article" date="2011" name="Proc. Natl. Acad. Sci. U.S.A.">
        <title>Obligate biotrophy features unraveled by the genomic analysis of rust fungi.</title>
        <authorList>
            <person name="Duplessis S."/>
            <person name="Cuomo C.A."/>
            <person name="Lin Y.-C."/>
            <person name="Aerts A."/>
            <person name="Tisserant E."/>
            <person name="Veneault-Fourrey C."/>
            <person name="Joly D.L."/>
            <person name="Hacquard S."/>
            <person name="Amselem J."/>
            <person name="Cantarel B.L."/>
            <person name="Chiu R."/>
            <person name="Coutinho P.M."/>
            <person name="Feau N."/>
            <person name="Field M."/>
            <person name="Frey P."/>
            <person name="Gelhaye E."/>
            <person name="Goldberg J."/>
            <person name="Grabherr M.G."/>
            <person name="Kodira C.D."/>
            <person name="Kohler A."/>
            <person name="Kuees U."/>
            <person name="Lindquist E.A."/>
            <person name="Lucas S.M."/>
            <person name="Mago R."/>
            <person name="Mauceli E."/>
            <person name="Morin E."/>
            <person name="Murat C."/>
            <person name="Pangilinan J.L."/>
            <person name="Park R."/>
            <person name="Pearson M."/>
            <person name="Quesneville H."/>
            <person name="Rouhier N."/>
            <person name="Sakthikumar S."/>
            <person name="Salamov A.A."/>
            <person name="Schmutz J."/>
            <person name="Selles B."/>
            <person name="Shapiro H."/>
            <person name="Tanguay P."/>
            <person name="Tuskan G.A."/>
            <person name="Henrissat B."/>
            <person name="Van de Peer Y."/>
            <person name="Rouze P."/>
            <person name="Ellis J.G."/>
            <person name="Dodds P.N."/>
            <person name="Schein J.E."/>
            <person name="Zhong S."/>
            <person name="Hamelin R.C."/>
            <person name="Grigoriev I.V."/>
            <person name="Szabo L.J."/>
            <person name="Martin F."/>
        </authorList>
    </citation>
    <scope>NUCLEOTIDE SEQUENCE [LARGE SCALE GENOMIC DNA]</scope>
    <source>
        <strain evidence="3">98AG31 / pathotype 3-4-7</strain>
    </source>
</reference>
<dbReference type="InParanoid" id="F4REB1"/>
<dbReference type="AlphaFoldDB" id="F4REB1"/>
<dbReference type="HOGENOM" id="CLU_561480_0_0_1"/>
<dbReference type="RefSeq" id="XP_007407417.1">
    <property type="nucleotide sequence ID" value="XM_007407355.1"/>
</dbReference>
<protein>
    <recommendedName>
        <fullName evidence="4">No apical meristem-associated C-terminal domain-containing protein</fullName>
    </recommendedName>
</protein>
<keyword evidence="3" id="KW-1185">Reference proteome</keyword>
<gene>
    <name evidence="2" type="ORF">MELLADRAFT_104318</name>
</gene>
<feature type="region of interest" description="Disordered" evidence="1">
    <location>
        <begin position="1"/>
        <end position="76"/>
    </location>
</feature>
<dbReference type="EMBL" id="GL883098">
    <property type="protein sequence ID" value="EGG09057.1"/>
    <property type="molecule type" value="Genomic_DNA"/>
</dbReference>
<dbReference type="Proteomes" id="UP000001072">
    <property type="component" value="Unassembled WGS sequence"/>
</dbReference>
<organism evidence="3">
    <name type="scientific">Melampsora larici-populina (strain 98AG31 / pathotype 3-4-7)</name>
    <name type="common">Poplar leaf rust fungus</name>
    <dbReference type="NCBI Taxonomy" id="747676"/>
    <lineage>
        <taxon>Eukaryota</taxon>
        <taxon>Fungi</taxon>
        <taxon>Dikarya</taxon>
        <taxon>Basidiomycota</taxon>
        <taxon>Pucciniomycotina</taxon>
        <taxon>Pucciniomycetes</taxon>
        <taxon>Pucciniales</taxon>
        <taxon>Melampsoraceae</taxon>
        <taxon>Melampsora</taxon>
    </lineage>
</organism>
<dbReference type="KEGG" id="mlr:MELLADRAFT_104318"/>
<feature type="compositionally biased region" description="Acidic residues" evidence="1">
    <location>
        <begin position="184"/>
        <end position="201"/>
    </location>
</feature>
<feature type="region of interest" description="Disordered" evidence="1">
    <location>
        <begin position="275"/>
        <end position="301"/>
    </location>
</feature>
<feature type="region of interest" description="Disordered" evidence="1">
    <location>
        <begin position="219"/>
        <end position="258"/>
    </location>
</feature>
<evidence type="ECO:0008006" key="4">
    <source>
        <dbReference type="Google" id="ProtNLM"/>
    </source>
</evidence>
<feature type="compositionally biased region" description="Low complexity" evidence="1">
    <location>
        <begin position="16"/>
        <end position="33"/>
    </location>
</feature>
<feature type="region of interest" description="Disordered" evidence="1">
    <location>
        <begin position="184"/>
        <end position="205"/>
    </location>
</feature>
<feature type="compositionally biased region" description="Basic and acidic residues" evidence="1">
    <location>
        <begin position="383"/>
        <end position="399"/>
    </location>
</feature>